<dbReference type="InterPro" id="IPR002347">
    <property type="entry name" value="SDR_fam"/>
</dbReference>
<comment type="similarity">
    <text evidence="1">Belongs to the short-chain dehydrogenases/reductases (SDR) family.</text>
</comment>
<evidence type="ECO:0000256" key="3">
    <source>
        <dbReference type="ARBA" id="ARBA00023002"/>
    </source>
</evidence>
<dbReference type="HOGENOM" id="CLU_010194_13_3_1"/>
<dbReference type="VEuPathDB" id="FungiDB:Z519_06667"/>
<proteinExistence type="inferred from homology"/>
<dbReference type="GO" id="GO:0016491">
    <property type="term" value="F:oxidoreductase activity"/>
    <property type="evidence" value="ECO:0007669"/>
    <property type="project" value="UniProtKB-KW"/>
</dbReference>
<dbReference type="Gene3D" id="3.40.50.720">
    <property type="entry name" value="NAD(P)-binding Rossmann-like Domain"/>
    <property type="match status" value="1"/>
</dbReference>
<reference evidence="4" key="1">
    <citation type="submission" date="2015-01" db="EMBL/GenBank/DDBJ databases">
        <title>The Genome Sequence of Cladophialophora bantiana CBS 173.52.</title>
        <authorList>
            <consortium name="The Broad Institute Genomics Platform"/>
            <person name="Cuomo C."/>
            <person name="de Hoog S."/>
            <person name="Gorbushina A."/>
            <person name="Stielow B."/>
            <person name="Teixiera M."/>
            <person name="Abouelleil A."/>
            <person name="Chapman S.B."/>
            <person name="Priest M."/>
            <person name="Young S.K."/>
            <person name="Wortman J."/>
            <person name="Nusbaum C."/>
            <person name="Birren B."/>
        </authorList>
    </citation>
    <scope>NUCLEOTIDE SEQUENCE [LARGE SCALE GENOMIC DNA]</scope>
    <source>
        <strain evidence="4">CBS 173.52</strain>
    </source>
</reference>
<dbReference type="SUPFAM" id="SSF51735">
    <property type="entry name" value="NAD(P)-binding Rossmann-fold domains"/>
    <property type="match status" value="1"/>
</dbReference>
<dbReference type="PANTHER" id="PTHR43180">
    <property type="entry name" value="3-OXOACYL-(ACYL-CARRIER-PROTEIN) REDUCTASE (AFU_ORTHOLOGUE AFUA_6G11210)"/>
    <property type="match status" value="1"/>
</dbReference>
<evidence type="ECO:0000313" key="4">
    <source>
        <dbReference type="EMBL" id="KIW92818.1"/>
    </source>
</evidence>
<dbReference type="GeneID" id="27699595"/>
<gene>
    <name evidence="4" type="ORF">Z519_06667</name>
</gene>
<evidence type="ECO:0000256" key="2">
    <source>
        <dbReference type="ARBA" id="ARBA00022857"/>
    </source>
</evidence>
<keyword evidence="5" id="KW-1185">Reference proteome</keyword>
<dbReference type="PRINTS" id="PR00081">
    <property type="entry name" value="GDHRDH"/>
</dbReference>
<dbReference type="OrthoDB" id="5371740at2759"/>
<evidence type="ECO:0008006" key="6">
    <source>
        <dbReference type="Google" id="ProtNLM"/>
    </source>
</evidence>
<dbReference type="PROSITE" id="PS00061">
    <property type="entry name" value="ADH_SHORT"/>
    <property type="match status" value="1"/>
</dbReference>
<protein>
    <recommendedName>
        <fullName evidence="6">5'-hydroxyaverantin dehydrogenase</fullName>
    </recommendedName>
</protein>
<keyword evidence="2" id="KW-0521">NADP</keyword>
<dbReference type="PANTHER" id="PTHR43180:SF31">
    <property type="entry name" value="CHAIN DEHYDROGENASE_REDUCTASE, PUTATIVE (AFU_ORTHOLOGUE AFUA_2G16570)-RELATED"/>
    <property type="match status" value="1"/>
</dbReference>
<keyword evidence="3" id="KW-0560">Oxidoreductase</keyword>
<dbReference type="EMBL" id="KN846988">
    <property type="protein sequence ID" value="KIW92818.1"/>
    <property type="molecule type" value="Genomic_DNA"/>
</dbReference>
<evidence type="ECO:0000256" key="1">
    <source>
        <dbReference type="ARBA" id="ARBA00006484"/>
    </source>
</evidence>
<dbReference type="AlphaFoldDB" id="A0A0D2HHS3"/>
<sequence>MPLPAYTNNGPVDCSIKPDVTDLKGRSVVITGGANGFGEAFTRAFAAAGAFVTFGDIDVRKGESLAAELGSNVRFVQCDITSWDDQLALFKKAVTESPAKSCDIVIANAGITGPDPPHPLTIVSDPTTEPTKPDLRILQVNMIGSFYTLKLGQHYLRFAPESAQSDRCFIFMGSIAGILDQPGSFQYSASKFGLRGLMRSARRTLWQENIRINYIAPWYTKTTILKPQVIATLISKGVEFAEIEDCTTAALRITCDKSINGRSFGIIPRSVVSEGYMDINLDDYDEGTLWQNLQSIALAASIRTMPAAKQNAH</sequence>
<dbReference type="Proteomes" id="UP000053789">
    <property type="component" value="Unassembled WGS sequence"/>
</dbReference>
<evidence type="ECO:0000313" key="5">
    <source>
        <dbReference type="Proteomes" id="UP000053789"/>
    </source>
</evidence>
<dbReference type="InterPro" id="IPR020904">
    <property type="entry name" value="Sc_DH/Rdtase_CS"/>
</dbReference>
<dbReference type="Pfam" id="PF00106">
    <property type="entry name" value="adh_short"/>
    <property type="match status" value="1"/>
</dbReference>
<dbReference type="RefSeq" id="XP_016619487.1">
    <property type="nucleotide sequence ID" value="XM_016764405.1"/>
</dbReference>
<dbReference type="InterPro" id="IPR036291">
    <property type="entry name" value="NAD(P)-bd_dom_sf"/>
</dbReference>
<accession>A0A0D2HHS3</accession>
<organism evidence="4 5">
    <name type="scientific">Cladophialophora bantiana (strain ATCC 10958 / CBS 173.52 / CDC B-1940 / NIH 8579)</name>
    <name type="common">Xylohypha bantiana</name>
    <dbReference type="NCBI Taxonomy" id="1442370"/>
    <lineage>
        <taxon>Eukaryota</taxon>
        <taxon>Fungi</taxon>
        <taxon>Dikarya</taxon>
        <taxon>Ascomycota</taxon>
        <taxon>Pezizomycotina</taxon>
        <taxon>Eurotiomycetes</taxon>
        <taxon>Chaetothyriomycetidae</taxon>
        <taxon>Chaetothyriales</taxon>
        <taxon>Herpotrichiellaceae</taxon>
        <taxon>Cladophialophora</taxon>
    </lineage>
</organism>
<name>A0A0D2HHS3_CLAB1</name>